<comment type="similarity">
    <text evidence="2">Belongs to the bacterial solute-binding protein SsuA/TauA family.</text>
</comment>
<dbReference type="RefSeq" id="WP_100143828.1">
    <property type="nucleotide sequence ID" value="NZ_AP024618.1"/>
</dbReference>
<dbReference type="InterPro" id="IPR001638">
    <property type="entry name" value="Solute-binding_3/MltF_N"/>
</dbReference>
<dbReference type="PANTHER" id="PTHR30024">
    <property type="entry name" value="ALIPHATIC SULFONATES-BINDING PROTEIN-RELATED"/>
    <property type="match status" value="1"/>
</dbReference>
<evidence type="ECO:0000256" key="1">
    <source>
        <dbReference type="ARBA" id="ARBA00004418"/>
    </source>
</evidence>
<dbReference type="EMBL" id="BMKO01000001">
    <property type="protein sequence ID" value="GGE64308.1"/>
    <property type="molecule type" value="Genomic_DNA"/>
</dbReference>
<evidence type="ECO:0000256" key="2">
    <source>
        <dbReference type="ARBA" id="ARBA00010742"/>
    </source>
</evidence>
<dbReference type="PANTHER" id="PTHR30024:SF47">
    <property type="entry name" value="TAURINE-BINDING PERIPLASMIC PROTEIN"/>
    <property type="match status" value="1"/>
</dbReference>
<dbReference type="Pfam" id="PF09084">
    <property type="entry name" value="NMT1"/>
    <property type="match status" value="1"/>
</dbReference>
<dbReference type="InterPro" id="IPR015168">
    <property type="entry name" value="SsuA/THI5"/>
</dbReference>
<feature type="domain" description="Solute-binding protein family 3/N-terminal" evidence="4">
    <location>
        <begin position="34"/>
        <end position="265"/>
    </location>
</feature>
<evidence type="ECO:0000313" key="5">
    <source>
        <dbReference type="EMBL" id="GGE64308.1"/>
    </source>
</evidence>
<comment type="caution">
    <text evidence="5">The sequence shown here is derived from an EMBL/GenBank/DDBJ whole genome shotgun (WGS) entry which is preliminary data.</text>
</comment>
<comment type="subcellular location">
    <subcellularLocation>
        <location evidence="1">Periplasm</location>
    </subcellularLocation>
</comment>
<organism evidence="5 6">
    <name type="scientific">Shewanella carassii</name>
    <dbReference type="NCBI Taxonomy" id="1987584"/>
    <lineage>
        <taxon>Bacteria</taxon>
        <taxon>Pseudomonadati</taxon>
        <taxon>Pseudomonadota</taxon>
        <taxon>Gammaproteobacteria</taxon>
        <taxon>Alteromonadales</taxon>
        <taxon>Shewanellaceae</taxon>
        <taxon>Shewanella</taxon>
    </lineage>
</organism>
<sequence length="332" mass="36927">MGKILLPLALLLILFVWFYGEKQTDYPVRLNQTPVRIAVSTSLLSAPVIIADKLEFFAREGIYVVLHPLQGGDICFEALVNHRADLATSSESVVMFNSFKRTDFTVLASFAESDNDIKLLTLHKSGITTPAQLDGKRVGIVTGSASEYFLDTILNIAGPPAITPIRVNIRPSDLAPALLAGDVDAISVWEPYSFQLLKQHPGEVNEFSSRGLHSLSFNLISRKADNQVFYEHHVRILKALKRASEFIVLHPEEANRIVADFLQVPTEEIAALWPDYLFRLSLGNSLLSNLQSQGRWAMSSGTITAKQLPDFRSVIDPVPLDQVQHMSLVEHR</sequence>
<evidence type="ECO:0000256" key="3">
    <source>
        <dbReference type="ARBA" id="ARBA00022729"/>
    </source>
</evidence>
<gene>
    <name evidence="5" type="ORF">GCM10011520_01380</name>
</gene>
<proteinExistence type="inferred from homology"/>
<accession>A0ABQ1SW85</accession>
<keyword evidence="6" id="KW-1185">Reference proteome</keyword>
<dbReference type="SMART" id="SM00062">
    <property type="entry name" value="PBPb"/>
    <property type="match status" value="1"/>
</dbReference>
<dbReference type="Gene3D" id="3.40.190.10">
    <property type="entry name" value="Periplasmic binding protein-like II"/>
    <property type="match status" value="2"/>
</dbReference>
<dbReference type="Proteomes" id="UP000606498">
    <property type="component" value="Unassembled WGS sequence"/>
</dbReference>
<keyword evidence="3" id="KW-0732">Signal</keyword>
<evidence type="ECO:0000259" key="4">
    <source>
        <dbReference type="SMART" id="SM00062"/>
    </source>
</evidence>
<evidence type="ECO:0000313" key="6">
    <source>
        <dbReference type="Proteomes" id="UP000606498"/>
    </source>
</evidence>
<protein>
    <submittedName>
        <fullName evidence="5">ABC transporter substrate-binding protein</fullName>
    </submittedName>
</protein>
<reference evidence="6" key="1">
    <citation type="journal article" date="2019" name="Int. J. Syst. Evol. Microbiol.">
        <title>The Global Catalogue of Microorganisms (GCM) 10K type strain sequencing project: providing services to taxonomists for standard genome sequencing and annotation.</title>
        <authorList>
            <consortium name="The Broad Institute Genomics Platform"/>
            <consortium name="The Broad Institute Genome Sequencing Center for Infectious Disease"/>
            <person name="Wu L."/>
            <person name="Ma J."/>
        </authorList>
    </citation>
    <scope>NUCLEOTIDE SEQUENCE [LARGE SCALE GENOMIC DNA]</scope>
    <source>
        <strain evidence="6">CGMCC 1.16033</strain>
    </source>
</reference>
<name>A0ABQ1SW85_9GAMM</name>
<dbReference type="SUPFAM" id="SSF53850">
    <property type="entry name" value="Periplasmic binding protein-like II"/>
    <property type="match status" value="1"/>
</dbReference>